<evidence type="ECO:0000313" key="7">
    <source>
        <dbReference type="EMBL" id="PZX12793.1"/>
    </source>
</evidence>
<feature type="transmembrane region" description="Helical" evidence="5">
    <location>
        <begin position="21"/>
        <end position="38"/>
    </location>
</feature>
<comment type="subcellular location">
    <subcellularLocation>
        <location evidence="1">Membrane</location>
        <topology evidence="1">Multi-pass membrane protein</topology>
    </subcellularLocation>
</comment>
<keyword evidence="3 5" id="KW-1133">Transmembrane helix</keyword>
<feature type="transmembrane region" description="Helical" evidence="5">
    <location>
        <begin position="372"/>
        <end position="389"/>
    </location>
</feature>
<feature type="transmembrane region" description="Helical" evidence="5">
    <location>
        <begin position="345"/>
        <end position="365"/>
    </location>
</feature>
<evidence type="ECO:0000256" key="3">
    <source>
        <dbReference type="ARBA" id="ARBA00022989"/>
    </source>
</evidence>
<accession>A0A2W7MYX8</accession>
<reference evidence="7 8" key="1">
    <citation type="submission" date="2018-06" db="EMBL/GenBank/DDBJ databases">
        <title>Genomic Encyclopedia of Archaeal and Bacterial Type Strains, Phase II (KMG-II): from individual species to whole genera.</title>
        <authorList>
            <person name="Goeker M."/>
        </authorList>
    </citation>
    <scope>NUCLEOTIDE SEQUENCE [LARGE SCALE GENOMIC DNA]</scope>
    <source>
        <strain evidence="7 8">DSM 22009</strain>
    </source>
</reference>
<gene>
    <name evidence="7" type="ORF">LX81_03500</name>
</gene>
<dbReference type="CDD" id="cd07042">
    <property type="entry name" value="STAS_SulP_like_sulfate_transporter"/>
    <property type="match status" value="1"/>
</dbReference>
<keyword evidence="2 5" id="KW-0812">Transmembrane</keyword>
<dbReference type="SUPFAM" id="SSF52091">
    <property type="entry name" value="SpoIIaa-like"/>
    <property type="match status" value="1"/>
</dbReference>
<evidence type="ECO:0000313" key="8">
    <source>
        <dbReference type="Proteomes" id="UP000248916"/>
    </source>
</evidence>
<feature type="transmembrane region" description="Helical" evidence="5">
    <location>
        <begin position="401"/>
        <end position="429"/>
    </location>
</feature>
<dbReference type="Proteomes" id="UP000248916">
    <property type="component" value="Unassembled WGS sequence"/>
</dbReference>
<feature type="transmembrane region" description="Helical" evidence="5">
    <location>
        <begin position="44"/>
        <end position="68"/>
    </location>
</feature>
<dbReference type="EMBL" id="QKZL01000022">
    <property type="protein sequence ID" value="PZX12793.1"/>
    <property type="molecule type" value="Genomic_DNA"/>
</dbReference>
<feature type="transmembrane region" description="Helical" evidence="5">
    <location>
        <begin position="135"/>
        <end position="157"/>
    </location>
</feature>
<feature type="domain" description="STAS" evidence="6">
    <location>
        <begin position="455"/>
        <end position="568"/>
    </location>
</feature>
<dbReference type="PROSITE" id="PS50801">
    <property type="entry name" value="STAS"/>
    <property type="match status" value="1"/>
</dbReference>
<evidence type="ECO:0000256" key="5">
    <source>
        <dbReference type="SAM" id="Phobius"/>
    </source>
</evidence>
<evidence type="ECO:0000256" key="1">
    <source>
        <dbReference type="ARBA" id="ARBA00004141"/>
    </source>
</evidence>
<protein>
    <submittedName>
        <fullName evidence="7">SulP family sulfate permease</fullName>
    </submittedName>
</protein>
<evidence type="ECO:0000256" key="4">
    <source>
        <dbReference type="ARBA" id="ARBA00023136"/>
    </source>
</evidence>
<keyword evidence="8" id="KW-1185">Reference proteome</keyword>
<keyword evidence="4 5" id="KW-0472">Membrane</keyword>
<dbReference type="AlphaFoldDB" id="A0A2W7MYX8"/>
<feature type="transmembrane region" description="Helical" evidence="5">
    <location>
        <begin position="271"/>
        <end position="295"/>
    </location>
</feature>
<feature type="transmembrane region" description="Helical" evidence="5">
    <location>
        <begin position="75"/>
        <end position="95"/>
    </location>
</feature>
<dbReference type="InterPro" id="IPR036513">
    <property type="entry name" value="STAS_dom_sf"/>
</dbReference>
<evidence type="ECO:0000259" key="6">
    <source>
        <dbReference type="PROSITE" id="PS50801"/>
    </source>
</evidence>
<dbReference type="InterPro" id="IPR011547">
    <property type="entry name" value="SLC26A/SulP_dom"/>
</dbReference>
<dbReference type="InterPro" id="IPR002645">
    <property type="entry name" value="STAS_dom"/>
</dbReference>
<organism evidence="7 8">
    <name type="scientific">Palleronia aestuarii</name>
    <dbReference type="NCBI Taxonomy" id="568105"/>
    <lineage>
        <taxon>Bacteria</taxon>
        <taxon>Pseudomonadati</taxon>
        <taxon>Pseudomonadota</taxon>
        <taxon>Alphaproteobacteria</taxon>
        <taxon>Rhodobacterales</taxon>
        <taxon>Roseobacteraceae</taxon>
        <taxon>Palleronia</taxon>
    </lineage>
</organism>
<dbReference type="PANTHER" id="PTHR11814">
    <property type="entry name" value="SULFATE TRANSPORTER"/>
    <property type="match status" value="1"/>
</dbReference>
<dbReference type="Pfam" id="PF01740">
    <property type="entry name" value="STAS"/>
    <property type="match status" value="1"/>
</dbReference>
<dbReference type="GO" id="GO:0055085">
    <property type="term" value="P:transmembrane transport"/>
    <property type="evidence" value="ECO:0007669"/>
    <property type="project" value="InterPro"/>
</dbReference>
<sequence>MIRTLRRYLPILDWGRHYDGAAFGSDALAALIVTIMLIPQSLAYALLAGLPAEAGIYASILPIVLYAIFGTSRSLAVGPVAVVSLLTATAVGQVAEQGAAGYATAALTLAGLSGMFLILLGVFRLGILANFLSHPVIAGFITASGILIATSQLRHILGIEAGGHTLIEMVASIGANLGQIHLATLAIGVPATAFLFWVRRGMKPALLKLGVSATLADVMTKAGPVLAVVVTTLAVWVLSLDRVGVAVIGDVPQGLPPFTLPGLSPDLVRQLLVPAILISIIGFVESVSVAQTLAAKRRERIDPDQELIGLGAANLGAAFTGGYPVTGGFSRSVVNDDAGAATPAAGAYTAVGLAFAAAFLTPLIYYLPNATLAATIIVAVLGLVDLSILRRTWAYSRGDFAAVAITILLTLGAGVEIGVATGVVVSLLLHLVKTSKPHVAEVGLVPGTHHFRNVDRHAVETDPGLLTLRIDESLYFVNARFLETLVQDRVTEGCALRHVVLMCPAVNDIDFSALESLEAVNLRLTKLGIGFHLSEVKGPVMDRLNTTHFLDALNGRVFLSQYDAWTALAGTSSRSAAE</sequence>
<feature type="transmembrane region" description="Helical" evidence="5">
    <location>
        <begin position="101"/>
        <end position="123"/>
    </location>
</feature>
<name>A0A2W7MYX8_9RHOB</name>
<dbReference type="RefSeq" id="WP_211322806.1">
    <property type="nucleotide sequence ID" value="NZ_QKZL01000022.1"/>
</dbReference>
<comment type="caution">
    <text evidence="7">The sequence shown here is derived from an EMBL/GenBank/DDBJ whole genome shotgun (WGS) entry which is preliminary data.</text>
</comment>
<proteinExistence type="predicted"/>
<dbReference type="InterPro" id="IPR001902">
    <property type="entry name" value="SLC26A/SulP_fam"/>
</dbReference>
<evidence type="ECO:0000256" key="2">
    <source>
        <dbReference type="ARBA" id="ARBA00022692"/>
    </source>
</evidence>
<feature type="transmembrane region" description="Helical" evidence="5">
    <location>
        <begin position="218"/>
        <end position="238"/>
    </location>
</feature>
<dbReference type="Gene3D" id="3.30.750.24">
    <property type="entry name" value="STAS domain"/>
    <property type="match status" value="1"/>
</dbReference>
<dbReference type="Pfam" id="PF00916">
    <property type="entry name" value="Sulfate_transp"/>
    <property type="match status" value="1"/>
</dbReference>
<dbReference type="GO" id="GO:0016020">
    <property type="term" value="C:membrane"/>
    <property type="evidence" value="ECO:0007669"/>
    <property type="project" value="UniProtKB-SubCell"/>
</dbReference>
<dbReference type="NCBIfam" id="TIGR00815">
    <property type="entry name" value="sulP"/>
    <property type="match status" value="1"/>
</dbReference>
<feature type="transmembrane region" description="Helical" evidence="5">
    <location>
        <begin position="177"/>
        <end position="198"/>
    </location>
</feature>